<name>A0AAV4ZI17_9HYPH</name>
<reference evidence="1" key="1">
    <citation type="journal article" date="2016" name="Front. Microbiol.">
        <title>Genome Sequence of the Piezophilic, Mesophilic Sulfate-Reducing Bacterium Desulfovibrio indicus J2T.</title>
        <authorList>
            <person name="Cao J."/>
            <person name="Maignien L."/>
            <person name="Shao Z."/>
            <person name="Alain K."/>
            <person name="Jebbar M."/>
        </authorList>
    </citation>
    <scope>NUCLEOTIDE SEQUENCE</scope>
    <source>
        <strain evidence="1">DSM 16372</strain>
    </source>
</reference>
<dbReference type="EMBL" id="BPQO01000004">
    <property type="protein sequence ID" value="GJD87655.1"/>
    <property type="molecule type" value="Genomic_DNA"/>
</dbReference>
<protein>
    <recommendedName>
        <fullName evidence="3">TraW</fullName>
    </recommendedName>
</protein>
<reference evidence="1" key="2">
    <citation type="submission" date="2021-08" db="EMBL/GenBank/DDBJ databases">
        <authorList>
            <person name="Tani A."/>
            <person name="Ola A."/>
            <person name="Ogura Y."/>
            <person name="Katsura K."/>
            <person name="Hayashi T."/>
        </authorList>
    </citation>
    <scope>NUCLEOTIDE SEQUENCE</scope>
    <source>
        <strain evidence="1">DSM 16372</strain>
    </source>
</reference>
<organism evidence="1 2">
    <name type="scientific">Methylobacterium hispanicum</name>
    <dbReference type="NCBI Taxonomy" id="270350"/>
    <lineage>
        <taxon>Bacteria</taxon>
        <taxon>Pseudomonadati</taxon>
        <taxon>Pseudomonadota</taxon>
        <taxon>Alphaproteobacteria</taxon>
        <taxon>Hyphomicrobiales</taxon>
        <taxon>Methylobacteriaceae</taxon>
        <taxon>Methylobacterium</taxon>
    </lineage>
</organism>
<evidence type="ECO:0000313" key="2">
    <source>
        <dbReference type="Proteomes" id="UP001055247"/>
    </source>
</evidence>
<comment type="caution">
    <text evidence="1">The sequence shown here is derived from an EMBL/GenBank/DDBJ whole genome shotgun (WGS) entry which is preliminary data.</text>
</comment>
<dbReference type="AlphaFoldDB" id="A0AAV4ZI17"/>
<gene>
    <name evidence="1" type="ORF">BHAOGJBA_1160</name>
</gene>
<sequence>MRKHLTLTILGLLAAAASMDVGPARAQARCCVQFYDHQNADGNRDQIIDSFTKQINAMQLAIIEAMRLGTGQLTGNLREQSTARANMADVQDDRAVVGNIEKARLDAIREAASGASSCNVITSAAGGTLGAKLTQAVAAQARDIKDFNLGRNGMPSAQGTDMGIKARIDLHCSKFASPMDVSSGLCQSGGNSQMADANQNIAESLWYSEDGTSRTLSKERSEAARAYIINAVAPVPLGGLPENAARSQAGREAAAARMEAAARDSVPAAILSEQLARREGNYGGQANGTGGNIETWAKETAKRVVGYGNTDFKNGVSWLDYFELRSKGFFFDTTQNVATQGSSAGQAIKDMGLAVQWMAYQNFEIWSQLEKTNATLATMLSIQQEQATGRSRVIR</sequence>
<evidence type="ECO:0000313" key="1">
    <source>
        <dbReference type="EMBL" id="GJD87655.1"/>
    </source>
</evidence>
<proteinExistence type="predicted"/>
<evidence type="ECO:0008006" key="3">
    <source>
        <dbReference type="Google" id="ProtNLM"/>
    </source>
</evidence>
<dbReference type="Proteomes" id="UP001055247">
    <property type="component" value="Unassembled WGS sequence"/>
</dbReference>
<dbReference type="RefSeq" id="WP_238229652.1">
    <property type="nucleotide sequence ID" value="NZ_BPQO01000004.1"/>
</dbReference>
<keyword evidence="2" id="KW-1185">Reference proteome</keyword>
<accession>A0AAV4ZI17</accession>